<gene>
    <name evidence="9" type="ORF">GCM10011363_36850</name>
</gene>
<feature type="transmembrane region" description="Helical" evidence="8">
    <location>
        <begin position="102"/>
        <end position="121"/>
    </location>
</feature>
<proteinExistence type="inferred from homology"/>
<evidence type="ECO:0000313" key="10">
    <source>
        <dbReference type="Proteomes" id="UP000645462"/>
    </source>
</evidence>
<feature type="transmembrane region" description="Helical" evidence="8">
    <location>
        <begin position="6"/>
        <end position="35"/>
    </location>
</feature>
<feature type="transmembrane region" description="Helical" evidence="8">
    <location>
        <begin position="169"/>
        <end position="188"/>
    </location>
</feature>
<dbReference type="RefSeq" id="WP_188483557.1">
    <property type="nucleotide sequence ID" value="NZ_BMFC01000012.1"/>
</dbReference>
<evidence type="ECO:0000256" key="8">
    <source>
        <dbReference type="RuleBase" id="RU363041"/>
    </source>
</evidence>
<dbReference type="Proteomes" id="UP000645462">
    <property type="component" value="Unassembled WGS sequence"/>
</dbReference>
<comment type="caution">
    <text evidence="9">The sequence shown here is derived from an EMBL/GenBank/DDBJ whole genome shotgun (WGS) entry which is preliminary data.</text>
</comment>
<evidence type="ECO:0000256" key="4">
    <source>
        <dbReference type="ARBA" id="ARBA00022475"/>
    </source>
</evidence>
<dbReference type="EMBL" id="BMFC01000012">
    <property type="protein sequence ID" value="GGC16970.1"/>
    <property type="molecule type" value="Genomic_DNA"/>
</dbReference>
<evidence type="ECO:0000256" key="3">
    <source>
        <dbReference type="ARBA" id="ARBA00022448"/>
    </source>
</evidence>
<dbReference type="InterPro" id="IPR002781">
    <property type="entry name" value="TM_pro_TauE-like"/>
</dbReference>
<feature type="transmembrane region" description="Helical" evidence="8">
    <location>
        <begin position="194"/>
        <end position="217"/>
    </location>
</feature>
<evidence type="ECO:0000313" key="9">
    <source>
        <dbReference type="EMBL" id="GGC16970.1"/>
    </source>
</evidence>
<protein>
    <recommendedName>
        <fullName evidence="8">Probable membrane transporter protein</fullName>
    </recommendedName>
</protein>
<dbReference type="PANTHER" id="PTHR30269">
    <property type="entry name" value="TRANSMEMBRANE PROTEIN YFCA"/>
    <property type="match status" value="1"/>
</dbReference>
<keyword evidence="7 8" id="KW-0472">Membrane</keyword>
<evidence type="ECO:0000256" key="5">
    <source>
        <dbReference type="ARBA" id="ARBA00022692"/>
    </source>
</evidence>
<reference evidence="10" key="1">
    <citation type="journal article" date="2019" name="Int. J. Syst. Evol. Microbiol.">
        <title>The Global Catalogue of Microorganisms (GCM) 10K type strain sequencing project: providing services to taxonomists for standard genome sequencing and annotation.</title>
        <authorList>
            <consortium name="The Broad Institute Genomics Platform"/>
            <consortium name="The Broad Institute Genome Sequencing Center for Infectious Disease"/>
            <person name="Wu L."/>
            <person name="Ma J."/>
        </authorList>
    </citation>
    <scope>NUCLEOTIDE SEQUENCE [LARGE SCALE GENOMIC DNA]</scope>
    <source>
        <strain evidence="10">CGMCC 1.12478</strain>
    </source>
</reference>
<organism evidence="9 10">
    <name type="scientific">Marivita lacus</name>
    <dbReference type="NCBI Taxonomy" id="1323742"/>
    <lineage>
        <taxon>Bacteria</taxon>
        <taxon>Pseudomonadati</taxon>
        <taxon>Pseudomonadota</taxon>
        <taxon>Alphaproteobacteria</taxon>
        <taxon>Rhodobacterales</taxon>
        <taxon>Roseobacteraceae</taxon>
        <taxon>Marivita</taxon>
    </lineage>
</organism>
<keyword evidence="10" id="KW-1185">Reference proteome</keyword>
<evidence type="ECO:0000256" key="6">
    <source>
        <dbReference type="ARBA" id="ARBA00022989"/>
    </source>
</evidence>
<dbReference type="PANTHER" id="PTHR30269:SF37">
    <property type="entry name" value="MEMBRANE TRANSPORTER PROTEIN"/>
    <property type="match status" value="1"/>
</dbReference>
<dbReference type="Pfam" id="PF01925">
    <property type="entry name" value="TauE"/>
    <property type="match status" value="1"/>
</dbReference>
<keyword evidence="4 8" id="KW-1003">Cell membrane</keyword>
<feature type="transmembrane region" description="Helical" evidence="8">
    <location>
        <begin position="74"/>
        <end position="95"/>
    </location>
</feature>
<evidence type="ECO:0000256" key="7">
    <source>
        <dbReference type="ARBA" id="ARBA00023136"/>
    </source>
</evidence>
<name>A0ABQ1L330_9RHOB</name>
<feature type="transmembrane region" description="Helical" evidence="8">
    <location>
        <begin position="42"/>
        <end position="62"/>
    </location>
</feature>
<evidence type="ECO:0000256" key="2">
    <source>
        <dbReference type="ARBA" id="ARBA00009142"/>
    </source>
</evidence>
<keyword evidence="6 8" id="KW-1133">Transmembrane helix</keyword>
<keyword evidence="3" id="KW-0813">Transport</keyword>
<comment type="similarity">
    <text evidence="2 8">Belongs to the 4-toluene sulfonate uptake permease (TSUP) (TC 2.A.102) family.</text>
</comment>
<accession>A0ABQ1L330</accession>
<evidence type="ECO:0000256" key="1">
    <source>
        <dbReference type="ARBA" id="ARBA00004651"/>
    </source>
</evidence>
<feature type="transmembrane region" description="Helical" evidence="8">
    <location>
        <begin position="229"/>
        <end position="246"/>
    </location>
</feature>
<feature type="transmembrane region" description="Helical" evidence="8">
    <location>
        <begin position="133"/>
        <end position="157"/>
    </location>
</feature>
<comment type="subcellular location">
    <subcellularLocation>
        <location evidence="1 8">Cell membrane</location>
        <topology evidence="1 8">Multi-pass membrane protein</topology>
    </subcellularLocation>
</comment>
<dbReference type="InterPro" id="IPR052017">
    <property type="entry name" value="TSUP"/>
</dbReference>
<sequence length="247" mass="26109">MSIEAIVFITLGAFAGGFINGLAGTGTALFALGFFLVALDPVGAVAIVALMSVVTGVQGLWVVRVAMTQNVARLMRFIIPGLLGVPVGISLLSFIDADTLKLVIGVLLLVYGGFFSFRANLPKFERRTPVLDSLIGLTGGVLGGMASLSGALPVIWCSMRPWPKAETRAVLQPFNVSVLLTTTVMLWWRGAYTAPTITAFLIALPTSLIAAQIGIAVFQRISDNIFRRLLIGLSLLLGLGILIPALL</sequence>
<keyword evidence="5 8" id="KW-0812">Transmembrane</keyword>